<evidence type="ECO:0000313" key="7">
    <source>
        <dbReference type="Proteomes" id="UP001555786"/>
    </source>
</evidence>
<organism evidence="6 8">
    <name type="scientific">Labrys neptuniae</name>
    <dbReference type="NCBI Taxonomy" id="376174"/>
    <lineage>
        <taxon>Bacteria</taxon>
        <taxon>Pseudomonadati</taxon>
        <taxon>Pseudomonadota</taxon>
        <taxon>Alphaproteobacteria</taxon>
        <taxon>Hyphomicrobiales</taxon>
        <taxon>Xanthobacteraceae</taxon>
        <taxon>Labrys</taxon>
    </lineage>
</organism>
<sequence length="141" mass="15933">MARSDKMEDQLAYLIASVNRQLEEDLEDRLRPEGIPIEQFRILTALAARSGLSMGHLAELVLVDATTLTKIIDRMVADALVYRGPDPNDRRKVLIYLASKGTALHIKLDEIVGDQQRHIIDRLRGDKAETLKGLLRDLMMD</sequence>
<dbReference type="PRINTS" id="PR00598">
    <property type="entry name" value="HTHMARR"/>
</dbReference>
<dbReference type="Proteomes" id="UP001595190">
    <property type="component" value="Unassembled WGS sequence"/>
</dbReference>
<dbReference type="InterPro" id="IPR000835">
    <property type="entry name" value="HTH_MarR-typ"/>
</dbReference>
<evidence type="ECO:0000256" key="3">
    <source>
        <dbReference type="ARBA" id="ARBA00023163"/>
    </source>
</evidence>
<keyword evidence="3" id="KW-0804">Transcription</keyword>
<keyword evidence="1" id="KW-0805">Transcription regulation</keyword>
<evidence type="ECO:0000313" key="5">
    <source>
        <dbReference type="EMBL" id="MEW9307310.1"/>
    </source>
</evidence>
<keyword evidence="7" id="KW-1185">Reference proteome</keyword>
<dbReference type="InterPro" id="IPR039422">
    <property type="entry name" value="MarR/SlyA-like"/>
</dbReference>
<comment type="caution">
    <text evidence="6">The sequence shown here is derived from an EMBL/GenBank/DDBJ whole genome shotgun (WGS) entry which is preliminary data.</text>
</comment>
<dbReference type="EMBL" id="JBHGPK010000032">
    <property type="protein sequence ID" value="MFC2254405.1"/>
    <property type="molecule type" value="Genomic_DNA"/>
</dbReference>
<dbReference type="InterPro" id="IPR036388">
    <property type="entry name" value="WH-like_DNA-bd_sf"/>
</dbReference>
<evidence type="ECO:0000256" key="1">
    <source>
        <dbReference type="ARBA" id="ARBA00023015"/>
    </source>
</evidence>
<gene>
    <name evidence="5" type="ORF">ABXS05_17290</name>
    <name evidence="6" type="ORF">ACETRX_32615</name>
</gene>
<dbReference type="EMBL" id="JBFNQD010000005">
    <property type="protein sequence ID" value="MEW9307310.1"/>
    <property type="molecule type" value="Genomic_DNA"/>
</dbReference>
<dbReference type="PROSITE" id="PS50995">
    <property type="entry name" value="HTH_MARR_2"/>
    <property type="match status" value="1"/>
</dbReference>
<accession>A0ABV6ZQD1</accession>
<reference evidence="6 8" key="2">
    <citation type="submission" date="2024-09" db="EMBL/GenBank/DDBJ databases">
        <title>Description of Labrys sedimenti sp. nov., isolated from a diclofenac-degrading enrichment culture, and genome-based reclassification of Labrys portucalensis as a later heterotypic synonym of Labrys neptuniae.</title>
        <authorList>
            <person name="Tancsics A."/>
            <person name="Csepanyi A."/>
        </authorList>
    </citation>
    <scope>NUCLEOTIDE SEQUENCE [LARGE SCALE GENOMIC DNA]</scope>
    <source>
        <strain evidence="6 8">LMG 23412</strain>
    </source>
</reference>
<feature type="domain" description="HTH marR-type" evidence="4">
    <location>
        <begin position="8"/>
        <end position="140"/>
    </location>
</feature>
<dbReference type="Gene3D" id="1.10.10.10">
    <property type="entry name" value="Winged helix-like DNA-binding domain superfamily/Winged helix DNA-binding domain"/>
    <property type="match status" value="1"/>
</dbReference>
<dbReference type="PANTHER" id="PTHR33164">
    <property type="entry name" value="TRANSCRIPTIONAL REGULATOR, MARR FAMILY"/>
    <property type="match status" value="1"/>
</dbReference>
<dbReference type="SUPFAM" id="SSF46785">
    <property type="entry name" value="Winged helix' DNA-binding domain"/>
    <property type="match status" value="1"/>
</dbReference>
<proteinExistence type="predicted"/>
<keyword evidence="2" id="KW-0238">DNA-binding</keyword>
<dbReference type="Pfam" id="PF12802">
    <property type="entry name" value="MarR_2"/>
    <property type="match status" value="1"/>
</dbReference>
<evidence type="ECO:0000259" key="4">
    <source>
        <dbReference type="PROSITE" id="PS50995"/>
    </source>
</evidence>
<reference evidence="5 7" key="1">
    <citation type="submission" date="2024-07" db="EMBL/GenBank/DDBJ databases">
        <title>Description of Labrys sedimenti sp. nov., isolated from a diclofenac-degrading enrichment culture.</title>
        <authorList>
            <person name="Tancsics A."/>
            <person name="Csepanyi A."/>
        </authorList>
    </citation>
    <scope>NUCLEOTIDE SEQUENCE [LARGE SCALE GENOMIC DNA]</scope>
    <source>
        <strain evidence="5 7">LMG 23578</strain>
    </source>
</reference>
<dbReference type="PANTHER" id="PTHR33164:SF64">
    <property type="entry name" value="TRANSCRIPTIONAL REGULATOR SLYA"/>
    <property type="match status" value="1"/>
</dbReference>
<dbReference type="RefSeq" id="WP_311937140.1">
    <property type="nucleotide sequence ID" value="NZ_JAVSCS010000015.1"/>
</dbReference>
<evidence type="ECO:0000313" key="6">
    <source>
        <dbReference type="EMBL" id="MFC2254405.1"/>
    </source>
</evidence>
<protein>
    <submittedName>
        <fullName evidence="5">MarR family transcriptional regulator</fullName>
    </submittedName>
    <submittedName>
        <fullName evidence="6">MarR family winged helix-turn-helix transcriptional regulator</fullName>
    </submittedName>
</protein>
<dbReference type="InterPro" id="IPR036390">
    <property type="entry name" value="WH_DNA-bd_sf"/>
</dbReference>
<dbReference type="Proteomes" id="UP001555786">
    <property type="component" value="Unassembled WGS sequence"/>
</dbReference>
<evidence type="ECO:0000313" key="8">
    <source>
        <dbReference type="Proteomes" id="UP001595190"/>
    </source>
</evidence>
<evidence type="ECO:0000256" key="2">
    <source>
        <dbReference type="ARBA" id="ARBA00023125"/>
    </source>
</evidence>
<name>A0ABV6ZQD1_9HYPH</name>
<dbReference type="SMART" id="SM00347">
    <property type="entry name" value="HTH_MARR"/>
    <property type="match status" value="1"/>
</dbReference>